<sequence>MFQLVPSSPTAQTLLPFSDLPETKPEVRSCNEEMMKTDAEGSLLHIGHFKQSALPLTQAIPALTCGSSPTSLDQAPAHRPAAPRSARPPHSQGRTPPRPASLNALPPSSFFRPPADCALWNARIAPALTGPCSTPSQLAPNEESTASPLTRRR</sequence>
<dbReference type="Proteomes" id="UP000235392">
    <property type="component" value="Unassembled WGS sequence"/>
</dbReference>
<proteinExistence type="predicted"/>
<gene>
    <name evidence="2" type="ORF">PCASD_21314</name>
</gene>
<evidence type="ECO:0000256" key="1">
    <source>
        <dbReference type="SAM" id="MobiDB-lite"/>
    </source>
</evidence>
<feature type="region of interest" description="Disordered" evidence="1">
    <location>
        <begin position="1"/>
        <end position="24"/>
    </location>
</feature>
<feature type="region of interest" description="Disordered" evidence="1">
    <location>
        <begin position="129"/>
        <end position="153"/>
    </location>
</feature>
<organism evidence="2 3">
    <name type="scientific">Puccinia coronata f. sp. avenae</name>
    <dbReference type="NCBI Taxonomy" id="200324"/>
    <lineage>
        <taxon>Eukaryota</taxon>
        <taxon>Fungi</taxon>
        <taxon>Dikarya</taxon>
        <taxon>Basidiomycota</taxon>
        <taxon>Pucciniomycotina</taxon>
        <taxon>Pucciniomycetes</taxon>
        <taxon>Pucciniales</taxon>
        <taxon>Pucciniaceae</taxon>
        <taxon>Puccinia</taxon>
    </lineage>
</organism>
<feature type="compositionally biased region" description="Polar residues" evidence="1">
    <location>
        <begin position="1"/>
        <end position="15"/>
    </location>
</feature>
<evidence type="ECO:0000313" key="2">
    <source>
        <dbReference type="EMBL" id="PLW13698.1"/>
    </source>
</evidence>
<name>A0A2N5SKC6_9BASI</name>
<evidence type="ECO:0000313" key="3">
    <source>
        <dbReference type="Proteomes" id="UP000235392"/>
    </source>
</evidence>
<feature type="compositionally biased region" description="Polar residues" evidence="1">
    <location>
        <begin position="131"/>
        <end position="153"/>
    </location>
</feature>
<feature type="compositionally biased region" description="Low complexity" evidence="1">
    <location>
        <begin position="75"/>
        <end position="91"/>
    </location>
</feature>
<comment type="caution">
    <text evidence="2">The sequence shown here is derived from an EMBL/GenBank/DDBJ whole genome shotgun (WGS) entry which is preliminary data.</text>
</comment>
<reference evidence="2 3" key="1">
    <citation type="submission" date="2017-11" db="EMBL/GenBank/DDBJ databases">
        <title>De novo assembly and phasing of dikaryotic genomes from two isolates of Puccinia coronata f. sp. avenae, the causal agent of oat crown rust.</title>
        <authorList>
            <person name="Miller M.E."/>
            <person name="Zhang Y."/>
            <person name="Omidvar V."/>
            <person name="Sperschneider J."/>
            <person name="Schwessinger B."/>
            <person name="Raley C."/>
            <person name="Palmer J.M."/>
            <person name="Garnica D."/>
            <person name="Upadhyaya N."/>
            <person name="Rathjen J."/>
            <person name="Taylor J.M."/>
            <person name="Park R.F."/>
            <person name="Dodds P.N."/>
            <person name="Hirsch C.D."/>
            <person name="Kianian S.F."/>
            <person name="Figueroa M."/>
        </authorList>
    </citation>
    <scope>NUCLEOTIDE SEQUENCE [LARGE SCALE GENOMIC DNA]</scope>
    <source>
        <strain evidence="2">12SD80</strain>
    </source>
</reference>
<feature type="region of interest" description="Disordered" evidence="1">
    <location>
        <begin position="63"/>
        <end position="108"/>
    </location>
</feature>
<protein>
    <submittedName>
        <fullName evidence="2">Uncharacterized protein</fullName>
    </submittedName>
</protein>
<dbReference type="EMBL" id="PGCI01000843">
    <property type="protein sequence ID" value="PLW13698.1"/>
    <property type="molecule type" value="Genomic_DNA"/>
</dbReference>
<accession>A0A2N5SKC6</accession>
<dbReference type="AlphaFoldDB" id="A0A2N5SKC6"/>